<evidence type="ECO:0000313" key="1">
    <source>
        <dbReference type="EMBL" id="ESO96378.1"/>
    </source>
</evidence>
<dbReference type="RefSeq" id="XP_009052924.1">
    <property type="nucleotide sequence ID" value="XM_009054676.1"/>
</dbReference>
<dbReference type="Proteomes" id="UP000030746">
    <property type="component" value="Unassembled WGS sequence"/>
</dbReference>
<dbReference type="HOGENOM" id="CLU_2123873_0_0_1"/>
<evidence type="ECO:0000313" key="2">
    <source>
        <dbReference type="Proteomes" id="UP000030746"/>
    </source>
</evidence>
<name>V3ZXZ0_LOTGI</name>
<dbReference type="KEGG" id="lgi:LOTGIDRAFT_174831"/>
<sequence>MDNLRSSIQKAASASQAAMLIKEETILVVDWKNYVRSERKYYRYETLIHFTLHEQLENHRKYVESLPPNQSIRVRESFSSIPVTRKVEDEKVLHNIPYEGNDNLDEDCSFIEDL</sequence>
<dbReference type="GeneID" id="20242893"/>
<accession>V3ZXZ0</accession>
<dbReference type="OrthoDB" id="6141102at2759"/>
<organism evidence="1 2">
    <name type="scientific">Lottia gigantea</name>
    <name type="common">Giant owl limpet</name>
    <dbReference type="NCBI Taxonomy" id="225164"/>
    <lineage>
        <taxon>Eukaryota</taxon>
        <taxon>Metazoa</taxon>
        <taxon>Spiralia</taxon>
        <taxon>Lophotrochozoa</taxon>
        <taxon>Mollusca</taxon>
        <taxon>Gastropoda</taxon>
        <taxon>Patellogastropoda</taxon>
        <taxon>Lottioidea</taxon>
        <taxon>Lottiidae</taxon>
        <taxon>Lottia</taxon>
    </lineage>
</organism>
<proteinExistence type="predicted"/>
<dbReference type="AlphaFoldDB" id="V3ZXZ0"/>
<gene>
    <name evidence="1" type="ORF">LOTGIDRAFT_174831</name>
</gene>
<protein>
    <submittedName>
        <fullName evidence="1">Uncharacterized protein</fullName>
    </submittedName>
</protein>
<dbReference type="CTD" id="20242893"/>
<keyword evidence="2" id="KW-1185">Reference proteome</keyword>
<dbReference type="EMBL" id="KB201460">
    <property type="protein sequence ID" value="ESO96378.1"/>
    <property type="molecule type" value="Genomic_DNA"/>
</dbReference>
<reference evidence="1 2" key="1">
    <citation type="journal article" date="2013" name="Nature">
        <title>Insights into bilaterian evolution from three spiralian genomes.</title>
        <authorList>
            <person name="Simakov O."/>
            <person name="Marletaz F."/>
            <person name="Cho S.J."/>
            <person name="Edsinger-Gonzales E."/>
            <person name="Havlak P."/>
            <person name="Hellsten U."/>
            <person name="Kuo D.H."/>
            <person name="Larsson T."/>
            <person name="Lv J."/>
            <person name="Arendt D."/>
            <person name="Savage R."/>
            <person name="Osoegawa K."/>
            <person name="de Jong P."/>
            <person name="Grimwood J."/>
            <person name="Chapman J.A."/>
            <person name="Shapiro H."/>
            <person name="Aerts A."/>
            <person name="Otillar R.P."/>
            <person name="Terry A.Y."/>
            <person name="Boore J.L."/>
            <person name="Grigoriev I.V."/>
            <person name="Lindberg D.R."/>
            <person name="Seaver E.C."/>
            <person name="Weisblat D.A."/>
            <person name="Putnam N.H."/>
            <person name="Rokhsar D.S."/>
        </authorList>
    </citation>
    <scope>NUCLEOTIDE SEQUENCE [LARGE SCALE GENOMIC DNA]</scope>
</reference>